<dbReference type="Proteomes" id="UP001652624">
    <property type="component" value="Chromosome 17"/>
</dbReference>
<keyword evidence="2" id="KW-1185">Reference proteome</keyword>
<feature type="compositionally biased region" description="Basic and acidic residues" evidence="1">
    <location>
        <begin position="25"/>
        <end position="39"/>
    </location>
</feature>
<proteinExistence type="predicted"/>
<feature type="compositionally biased region" description="Low complexity" evidence="1">
    <location>
        <begin position="353"/>
        <end position="370"/>
    </location>
</feature>
<feature type="compositionally biased region" description="Low complexity" evidence="1">
    <location>
        <begin position="210"/>
        <end position="222"/>
    </location>
</feature>
<feature type="region of interest" description="Disordered" evidence="1">
    <location>
        <begin position="331"/>
        <end position="379"/>
    </location>
</feature>
<organism evidence="2 3">
    <name type="scientific">Erinaceus europaeus</name>
    <name type="common">Western European hedgehog</name>
    <dbReference type="NCBI Taxonomy" id="9365"/>
    <lineage>
        <taxon>Eukaryota</taxon>
        <taxon>Metazoa</taxon>
        <taxon>Chordata</taxon>
        <taxon>Craniata</taxon>
        <taxon>Vertebrata</taxon>
        <taxon>Euteleostomi</taxon>
        <taxon>Mammalia</taxon>
        <taxon>Eutheria</taxon>
        <taxon>Laurasiatheria</taxon>
        <taxon>Eulipotyphla</taxon>
        <taxon>Erinaceidae</taxon>
        <taxon>Erinaceinae</taxon>
        <taxon>Erinaceus</taxon>
    </lineage>
</organism>
<reference evidence="3" key="1">
    <citation type="submission" date="2025-08" db="UniProtKB">
        <authorList>
            <consortium name="RefSeq"/>
        </authorList>
    </citation>
    <scope>IDENTIFICATION</scope>
</reference>
<evidence type="ECO:0000313" key="3">
    <source>
        <dbReference type="RefSeq" id="XP_060031810.1"/>
    </source>
</evidence>
<feature type="region of interest" description="Disordered" evidence="1">
    <location>
        <begin position="22"/>
        <end position="315"/>
    </location>
</feature>
<feature type="compositionally biased region" description="Low complexity" evidence="1">
    <location>
        <begin position="149"/>
        <end position="167"/>
    </location>
</feature>
<feature type="compositionally biased region" description="Gly residues" evidence="1">
    <location>
        <begin position="192"/>
        <end position="209"/>
    </location>
</feature>
<gene>
    <name evidence="3" type="primary">LOC107523719</name>
</gene>
<sequence length="439" mass="45891">MLQRTNARERATFRERMQCTVCSQRHAECREAGSGERAPRGGSRGLGGRTSPAPRAPHPPPRPPPAVQPARARGTRPPQRLGARGKRAGGRAGGAGGAPAGRAAGPGGRGGARRRRTGRPGPTWPPRRRGEHAERSGPRGRRRGRRRGPWPGWPTTSSWWATTTTSRVRARARVRVRGPPPPGLPPRRVRGCGSGRGRGAAGPGGGAEGRGAAPAGGSADRALPAPCRPPRGPSAAGKVQAVGRHSLPRSREPAAQPCQRRAPARARRLAAAPRGPTSVCCPRTRAREPGPNSTGSGAETQCPPEVWPRSSPAGSGAEWAVLAGSVAAKRPCRKWGGGGRPGSAQPVRHGASPEESASASPADRVCAGAARARRSARPAPAAVALALGSRVARARRRFPSPFSPRRDPWPTRRAHFTRTSHQLELPASTHGDSTCPWAT</sequence>
<evidence type="ECO:0000256" key="1">
    <source>
        <dbReference type="SAM" id="MobiDB-lite"/>
    </source>
</evidence>
<evidence type="ECO:0000313" key="2">
    <source>
        <dbReference type="Proteomes" id="UP001652624"/>
    </source>
</evidence>
<name>A0ABM3W5H9_ERIEU</name>
<feature type="compositionally biased region" description="Basic residues" evidence="1">
    <location>
        <begin position="138"/>
        <end position="148"/>
    </location>
</feature>
<dbReference type="GeneID" id="107523719"/>
<feature type="compositionally biased region" description="Pro residues" evidence="1">
    <location>
        <begin position="54"/>
        <end position="67"/>
    </location>
</feature>
<protein>
    <submittedName>
        <fullName evidence="3">Collagen alpha-1(I) chain-like</fullName>
    </submittedName>
</protein>
<dbReference type="RefSeq" id="XP_060031810.1">
    <property type="nucleotide sequence ID" value="XM_060175827.1"/>
</dbReference>
<accession>A0ABM3W5H9</accession>
<feature type="compositionally biased region" description="Gly residues" evidence="1">
    <location>
        <begin position="90"/>
        <end position="110"/>
    </location>
</feature>
<feature type="region of interest" description="Disordered" evidence="1">
    <location>
        <begin position="394"/>
        <end position="439"/>
    </location>
</feature>